<sequence>MEAVTRFDPLPAEDCLIDSHCHLDAPELAADVDGVAARARAAGVGQLLVPAVTAGAFADVLAMRERYGCWIALGLHPIYLDRHLDDHLGLLDAALAAHAPAAVGEIGLDFYLPELDPARQEALLAEQLKLARKHGLPAVLHVRRSVDRVLKHLREQKVECGIAHAFNGSEQQAQAFIRQGFKLGFGGAMTYSGSRRIRALAASLPLSSLVLETDAPDIRPEYARDMPNEPFQLARFVELLAELRGMEVAPLRRALRDNTLAALALS</sequence>
<evidence type="ECO:0000313" key="5">
    <source>
        <dbReference type="EMBL" id="AXE34895.1"/>
    </source>
</evidence>
<evidence type="ECO:0000313" key="6">
    <source>
        <dbReference type="Proteomes" id="UP000252038"/>
    </source>
</evidence>
<feature type="binding site" evidence="4">
    <location>
        <position position="22"/>
    </location>
    <ligand>
        <name>a divalent metal cation</name>
        <dbReference type="ChEBI" id="CHEBI:60240"/>
        <label>1</label>
    </ligand>
</feature>
<dbReference type="FunFam" id="3.20.20.140:FF:000005">
    <property type="entry name" value="TatD family hydrolase"/>
    <property type="match status" value="1"/>
</dbReference>
<gene>
    <name evidence="5" type="ORF">DK843_11665</name>
</gene>
<name>A0A344UHZ7_9NEIS</name>
<dbReference type="InterPro" id="IPR018228">
    <property type="entry name" value="DNase_TatD-rel_CS"/>
</dbReference>
<dbReference type="GO" id="GO:0046872">
    <property type="term" value="F:metal ion binding"/>
    <property type="evidence" value="ECO:0007669"/>
    <property type="project" value="UniProtKB-KW"/>
</dbReference>
<dbReference type="EMBL" id="CP029554">
    <property type="protein sequence ID" value="AXE34895.1"/>
    <property type="molecule type" value="Genomic_DNA"/>
</dbReference>
<dbReference type="InterPro" id="IPR032466">
    <property type="entry name" value="Metal_Hydrolase"/>
</dbReference>
<dbReference type="PROSITE" id="PS01137">
    <property type="entry name" value="TATD_1"/>
    <property type="match status" value="1"/>
</dbReference>
<dbReference type="GO" id="GO:0016788">
    <property type="term" value="F:hydrolase activity, acting on ester bonds"/>
    <property type="evidence" value="ECO:0007669"/>
    <property type="project" value="InterPro"/>
</dbReference>
<comment type="similarity">
    <text evidence="1">Belongs to the metallo-dependent hydrolases superfamily. TatD-type hydrolase family.</text>
</comment>
<organism evidence="5 6">
    <name type="scientific">Chromobacterium phragmitis</name>
    <dbReference type="NCBI Taxonomy" id="2202141"/>
    <lineage>
        <taxon>Bacteria</taxon>
        <taxon>Pseudomonadati</taxon>
        <taxon>Pseudomonadota</taxon>
        <taxon>Betaproteobacteria</taxon>
        <taxon>Neisseriales</taxon>
        <taxon>Chromobacteriaceae</taxon>
        <taxon>Chromobacterium</taxon>
    </lineage>
</organism>
<dbReference type="RefSeq" id="WP_114060672.1">
    <property type="nucleotide sequence ID" value="NZ_CP029495.1"/>
</dbReference>
<dbReference type="KEGG" id="chri:DK842_06145"/>
<dbReference type="OrthoDB" id="9810005at2"/>
<dbReference type="CDD" id="cd01310">
    <property type="entry name" value="TatD_DNAse"/>
    <property type="match status" value="1"/>
</dbReference>
<keyword evidence="3" id="KW-0378">Hydrolase</keyword>
<protein>
    <submittedName>
        <fullName evidence="5">DNAase</fullName>
    </submittedName>
</protein>
<accession>A0A344UHZ7</accession>
<evidence type="ECO:0000256" key="1">
    <source>
        <dbReference type="ARBA" id="ARBA00009275"/>
    </source>
</evidence>
<feature type="binding site" evidence="4">
    <location>
        <position position="164"/>
    </location>
    <ligand>
        <name>a divalent metal cation</name>
        <dbReference type="ChEBI" id="CHEBI:60240"/>
        <label>2</label>
    </ligand>
</feature>
<dbReference type="PIRSF" id="PIRSF005902">
    <property type="entry name" value="DNase_TatD"/>
    <property type="match status" value="1"/>
</dbReference>
<dbReference type="KEGG" id="chrb:DK843_11665"/>
<dbReference type="PANTHER" id="PTHR46124:SF2">
    <property type="entry name" value="D-AMINOACYL-TRNA DEACYLASE"/>
    <property type="match status" value="1"/>
</dbReference>
<reference evidence="5 6" key="1">
    <citation type="submission" date="2018-05" db="EMBL/GenBank/DDBJ databases">
        <title>Genome sequencing, assembly and analysis of the novel insecticidal bacterium, Chromobacterium phragmitis.</title>
        <authorList>
            <person name="Sparks M.E."/>
            <person name="Blackburn M.B."/>
            <person name="Gundersen-Rindal D.E."/>
        </authorList>
    </citation>
    <scope>NUCLEOTIDE SEQUENCE [LARGE SCALE GENOMIC DNA]</scope>
    <source>
        <strain evidence="5">IIBBL 274-1</strain>
    </source>
</reference>
<dbReference type="Proteomes" id="UP000252038">
    <property type="component" value="Chromosome"/>
</dbReference>
<proteinExistence type="inferred from homology"/>
<keyword evidence="2 4" id="KW-0479">Metal-binding</keyword>
<dbReference type="PANTHER" id="PTHR46124">
    <property type="entry name" value="D-AMINOACYL-TRNA DEACYLASE"/>
    <property type="match status" value="1"/>
</dbReference>
<evidence type="ECO:0000256" key="3">
    <source>
        <dbReference type="ARBA" id="ARBA00022801"/>
    </source>
</evidence>
<dbReference type="InterPro" id="IPR001130">
    <property type="entry name" value="TatD-like"/>
</dbReference>
<dbReference type="AlphaFoldDB" id="A0A344UHZ7"/>
<feature type="binding site" evidence="4">
    <location>
        <position position="214"/>
    </location>
    <ligand>
        <name>a divalent metal cation</name>
        <dbReference type="ChEBI" id="CHEBI:60240"/>
        <label>1</label>
    </ligand>
</feature>
<feature type="binding site" evidence="4">
    <location>
        <position position="141"/>
    </location>
    <ligand>
        <name>a divalent metal cation</name>
        <dbReference type="ChEBI" id="CHEBI:60240"/>
        <label>2</label>
    </ligand>
</feature>
<dbReference type="PROSITE" id="PS01091">
    <property type="entry name" value="TATD_3"/>
    <property type="match status" value="1"/>
</dbReference>
<evidence type="ECO:0000256" key="2">
    <source>
        <dbReference type="ARBA" id="ARBA00022723"/>
    </source>
</evidence>
<feature type="binding site" evidence="4">
    <location>
        <position position="105"/>
    </location>
    <ligand>
        <name>a divalent metal cation</name>
        <dbReference type="ChEBI" id="CHEBI:60240"/>
        <label>1</label>
    </ligand>
</feature>
<evidence type="ECO:0000256" key="4">
    <source>
        <dbReference type="PIRSR" id="PIRSR005902-1"/>
    </source>
</evidence>
<feature type="binding site" evidence="4">
    <location>
        <position position="20"/>
    </location>
    <ligand>
        <name>a divalent metal cation</name>
        <dbReference type="ChEBI" id="CHEBI:60240"/>
        <label>1</label>
    </ligand>
</feature>
<dbReference type="Pfam" id="PF01026">
    <property type="entry name" value="TatD_DNase"/>
    <property type="match status" value="1"/>
</dbReference>
<dbReference type="Gene3D" id="3.20.20.140">
    <property type="entry name" value="Metal-dependent hydrolases"/>
    <property type="match status" value="1"/>
</dbReference>
<dbReference type="SUPFAM" id="SSF51556">
    <property type="entry name" value="Metallo-dependent hydrolases"/>
    <property type="match status" value="1"/>
</dbReference>